<organism evidence="1 2">
    <name type="scientific">Paraburkholderia unamae</name>
    <dbReference type="NCBI Taxonomy" id="219649"/>
    <lineage>
        <taxon>Bacteria</taxon>
        <taxon>Pseudomonadati</taxon>
        <taxon>Pseudomonadota</taxon>
        <taxon>Betaproteobacteria</taxon>
        <taxon>Burkholderiales</taxon>
        <taxon>Burkholderiaceae</taxon>
        <taxon>Paraburkholderia</taxon>
    </lineage>
</organism>
<dbReference type="Proteomes" id="UP001392318">
    <property type="component" value="Unassembled WGS sequence"/>
</dbReference>
<keyword evidence="2" id="KW-1185">Reference proteome</keyword>
<accession>A0ACC6REW6</accession>
<name>A0ACC6REW6_9BURK</name>
<evidence type="ECO:0000313" key="2">
    <source>
        <dbReference type="Proteomes" id="UP001392318"/>
    </source>
</evidence>
<sequence>MATQPKTKAAPIPASKAPSLRQQSTQSQATQPIGTGGQIAPQQPQPPQQQGGSSWQSKIGAFSLVCSIISTGIASFSLHESHENRLDALRARVRSEALHGISQARLGFAVFNCYAAIRGKDNLPGEQNVQNLMDTLEPKIHASLDKLPDWNESALVTFESSLNQTLGKPTETLNEALLKARVTWSKEDLERADQACKIGSQD</sequence>
<dbReference type="EMBL" id="JAYMRU010000003">
    <property type="protein sequence ID" value="MEM5399758.1"/>
    <property type="molecule type" value="Genomic_DNA"/>
</dbReference>
<reference evidence="1" key="1">
    <citation type="submission" date="2024-01" db="EMBL/GenBank/DDBJ databases">
        <title>The diversity of rhizobia nodulating Mimosa spp. in eleven states of Brazil covering several biomes is determined by host plant, location, and edaphic factors.</title>
        <authorList>
            <person name="Rouws L."/>
            <person name="Barauna A."/>
            <person name="Beukes C."/>
            <person name="De Faria S.M."/>
            <person name="Gross E."/>
            <person name="Dos Reis Junior F.B."/>
            <person name="Simon M."/>
            <person name="Maluk M."/>
            <person name="Odee D.W."/>
            <person name="Kenicer G."/>
            <person name="Young J.P.W."/>
            <person name="Reis V.M."/>
            <person name="Zilli J."/>
            <person name="James E.K."/>
        </authorList>
    </citation>
    <scope>NUCLEOTIDE SEQUENCE</scope>
    <source>
        <strain evidence="1">JPY452</strain>
    </source>
</reference>
<gene>
    <name evidence="1" type="ORF">VSR83_06590</name>
</gene>
<proteinExistence type="predicted"/>
<protein>
    <submittedName>
        <fullName evidence="1">Uncharacterized protein</fullName>
    </submittedName>
</protein>
<comment type="caution">
    <text evidence="1">The sequence shown here is derived from an EMBL/GenBank/DDBJ whole genome shotgun (WGS) entry which is preliminary data.</text>
</comment>
<evidence type="ECO:0000313" key="1">
    <source>
        <dbReference type="EMBL" id="MEM5399758.1"/>
    </source>
</evidence>